<dbReference type="AlphaFoldDB" id="X1JMR9"/>
<sequence>RYEPFWRDKPRTETSYDVFSSGGKFLFSTKINKYVYPQLIFKNGYIYTLSRVESGYTKALRLRMKEN</sequence>
<name>X1JMR9_9ZZZZ</name>
<gene>
    <name evidence="1" type="ORF">S03H2_47353</name>
</gene>
<feature type="non-terminal residue" evidence="1">
    <location>
        <position position="1"/>
    </location>
</feature>
<accession>X1JMR9</accession>
<organism evidence="1">
    <name type="scientific">marine sediment metagenome</name>
    <dbReference type="NCBI Taxonomy" id="412755"/>
    <lineage>
        <taxon>unclassified sequences</taxon>
        <taxon>metagenomes</taxon>
        <taxon>ecological metagenomes</taxon>
    </lineage>
</organism>
<reference evidence="1" key="1">
    <citation type="journal article" date="2014" name="Front. Microbiol.">
        <title>High frequency of phylogenetically diverse reductive dehalogenase-homologous genes in deep subseafloor sedimentary metagenomes.</title>
        <authorList>
            <person name="Kawai M."/>
            <person name="Futagami T."/>
            <person name="Toyoda A."/>
            <person name="Takaki Y."/>
            <person name="Nishi S."/>
            <person name="Hori S."/>
            <person name="Arai W."/>
            <person name="Tsubouchi T."/>
            <person name="Morono Y."/>
            <person name="Uchiyama I."/>
            <person name="Ito T."/>
            <person name="Fujiyama A."/>
            <person name="Inagaki F."/>
            <person name="Takami H."/>
        </authorList>
    </citation>
    <scope>NUCLEOTIDE SEQUENCE</scope>
    <source>
        <strain evidence="1">Expedition CK06-06</strain>
    </source>
</reference>
<comment type="caution">
    <text evidence="1">The sequence shown here is derived from an EMBL/GenBank/DDBJ whole genome shotgun (WGS) entry which is preliminary data.</text>
</comment>
<dbReference type="EMBL" id="BARU01029796">
    <property type="protein sequence ID" value="GAH71078.1"/>
    <property type="molecule type" value="Genomic_DNA"/>
</dbReference>
<evidence type="ECO:0000313" key="1">
    <source>
        <dbReference type="EMBL" id="GAH71078.1"/>
    </source>
</evidence>
<protein>
    <submittedName>
        <fullName evidence="1">Uncharacterized protein</fullName>
    </submittedName>
</protein>
<proteinExistence type="predicted"/>